<sequence length="109" mass="11789">MRFTSIASLLALAAATVSATVQVGWPCEGAGYDCLVGNTGIATCDGRSWRLAAHCGGCEPGCFWPDDGGVPFCKNFKHVLRRRDGIQQEHGGHNIEKTREDSISCVRHR</sequence>
<protein>
    <submittedName>
        <fullName evidence="2">Uncharacterized protein</fullName>
    </submittedName>
</protein>
<evidence type="ECO:0000256" key="1">
    <source>
        <dbReference type="SAM" id="SignalP"/>
    </source>
</evidence>
<organism evidence="2 3">
    <name type="scientific">Colletotrichum spinosum</name>
    <dbReference type="NCBI Taxonomy" id="1347390"/>
    <lineage>
        <taxon>Eukaryota</taxon>
        <taxon>Fungi</taxon>
        <taxon>Dikarya</taxon>
        <taxon>Ascomycota</taxon>
        <taxon>Pezizomycotina</taxon>
        <taxon>Sordariomycetes</taxon>
        <taxon>Hypocreomycetidae</taxon>
        <taxon>Glomerellales</taxon>
        <taxon>Glomerellaceae</taxon>
        <taxon>Colletotrichum</taxon>
        <taxon>Colletotrichum orbiculare species complex</taxon>
    </lineage>
</organism>
<comment type="caution">
    <text evidence="2">The sequence shown here is derived from an EMBL/GenBank/DDBJ whole genome shotgun (WGS) entry which is preliminary data.</text>
</comment>
<dbReference type="AlphaFoldDB" id="A0A4R8Q7I6"/>
<feature type="chain" id="PRO_5020226300" evidence="1">
    <location>
        <begin position="20"/>
        <end position="109"/>
    </location>
</feature>
<keyword evidence="1" id="KW-0732">Signal</keyword>
<name>A0A4R8Q7I6_9PEZI</name>
<feature type="signal peptide" evidence="1">
    <location>
        <begin position="1"/>
        <end position="19"/>
    </location>
</feature>
<evidence type="ECO:0000313" key="3">
    <source>
        <dbReference type="Proteomes" id="UP000295083"/>
    </source>
</evidence>
<evidence type="ECO:0000313" key="2">
    <source>
        <dbReference type="EMBL" id="TDZ34531.1"/>
    </source>
</evidence>
<reference evidence="2 3" key="1">
    <citation type="submission" date="2018-11" db="EMBL/GenBank/DDBJ databases">
        <title>Genome sequence and assembly of Colletotrichum spinosum.</title>
        <authorList>
            <person name="Gan P."/>
            <person name="Shirasu K."/>
        </authorList>
    </citation>
    <scope>NUCLEOTIDE SEQUENCE [LARGE SCALE GENOMIC DNA]</scope>
    <source>
        <strain evidence="2 3">CBS 515.97</strain>
    </source>
</reference>
<gene>
    <name evidence="2" type="ORF">C8035_v010810</name>
</gene>
<keyword evidence="3" id="KW-1185">Reference proteome</keyword>
<dbReference type="Proteomes" id="UP000295083">
    <property type="component" value="Unassembled WGS sequence"/>
</dbReference>
<dbReference type="EMBL" id="QAPG01000052">
    <property type="protein sequence ID" value="TDZ34531.1"/>
    <property type="molecule type" value="Genomic_DNA"/>
</dbReference>
<accession>A0A4R8Q7I6</accession>
<proteinExistence type="predicted"/>